<keyword evidence="7" id="KW-0479">Metal-binding</keyword>
<feature type="compositionally biased region" description="Polar residues" evidence="11">
    <location>
        <begin position="496"/>
        <end position="505"/>
    </location>
</feature>
<dbReference type="InterPro" id="IPR047151">
    <property type="entry name" value="RNZ2-like"/>
</dbReference>
<protein>
    <recommendedName>
        <fullName evidence="4">ribonuclease Z</fullName>
        <ecNumber evidence="4">3.1.26.11</ecNumber>
    </recommendedName>
</protein>
<evidence type="ECO:0000256" key="11">
    <source>
        <dbReference type="SAM" id="MobiDB-lite"/>
    </source>
</evidence>
<comment type="similarity">
    <text evidence="3">Belongs to the RNase Z family.</text>
</comment>
<evidence type="ECO:0000256" key="8">
    <source>
        <dbReference type="ARBA" id="ARBA00022759"/>
    </source>
</evidence>
<proteinExistence type="inferred from homology"/>
<accession>A0A1B9GXB3</accession>
<keyword evidence="5" id="KW-0819">tRNA processing</keyword>
<dbReference type="GO" id="GO:0046872">
    <property type="term" value="F:metal ion binding"/>
    <property type="evidence" value="ECO:0007669"/>
    <property type="project" value="UniProtKB-KW"/>
</dbReference>
<evidence type="ECO:0000256" key="1">
    <source>
        <dbReference type="ARBA" id="ARBA00000402"/>
    </source>
</evidence>
<dbReference type="Pfam" id="PF12706">
    <property type="entry name" value="Lactamase_B_2"/>
    <property type="match status" value="1"/>
</dbReference>
<name>A0A1B9GXB3_9TREE</name>
<feature type="domain" description="tRNase Z endonuclease" evidence="13">
    <location>
        <begin position="17"/>
        <end position="64"/>
    </location>
</feature>
<dbReference type="InterPro" id="IPR036866">
    <property type="entry name" value="RibonucZ/Hydroxyglut_hydro"/>
</dbReference>
<dbReference type="CDD" id="cd07718">
    <property type="entry name" value="RNaseZ_ELAC1_ELAC2-C-term-like_MBL-fold"/>
    <property type="match status" value="1"/>
</dbReference>
<evidence type="ECO:0000259" key="12">
    <source>
        <dbReference type="Pfam" id="PF12706"/>
    </source>
</evidence>
<organism evidence="14 15">
    <name type="scientific">Kwoniella heveanensis BCC8398</name>
    <dbReference type="NCBI Taxonomy" id="1296120"/>
    <lineage>
        <taxon>Eukaryota</taxon>
        <taxon>Fungi</taxon>
        <taxon>Dikarya</taxon>
        <taxon>Basidiomycota</taxon>
        <taxon>Agaricomycotina</taxon>
        <taxon>Tremellomycetes</taxon>
        <taxon>Tremellales</taxon>
        <taxon>Cryptococcaceae</taxon>
        <taxon>Kwoniella</taxon>
    </lineage>
</organism>
<dbReference type="Pfam" id="PF13691">
    <property type="entry name" value="Lactamase_B_4"/>
    <property type="match status" value="1"/>
</dbReference>
<evidence type="ECO:0000256" key="4">
    <source>
        <dbReference type="ARBA" id="ARBA00012477"/>
    </source>
</evidence>
<dbReference type="SUPFAM" id="SSF56281">
    <property type="entry name" value="Metallo-hydrolase/oxidoreductase"/>
    <property type="match status" value="2"/>
</dbReference>
<dbReference type="InterPro" id="IPR001279">
    <property type="entry name" value="Metallo-B-lactamas"/>
</dbReference>
<dbReference type="EC" id="3.1.26.11" evidence="4"/>
<feature type="domain" description="Metallo-beta-lactamase" evidence="12">
    <location>
        <begin position="542"/>
        <end position="770"/>
    </location>
</feature>
<gene>
    <name evidence="14" type="ORF">I316_02722</name>
</gene>
<feature type="region of interest" description="Disordered" evidence="11">
    <location>
        <begin position="828"/>
        <end position="908"/>
    </location>
</feature>
<feature type="region of interest" description="Disordered" evidence="11">
    <location>
        <begin position="193"/>
        <end position="229"/>
    </location>
</feature>
<evidence type="ECO:0000256" key="3">
    <source>
        <dbReference type="ARBA" id="ARBA00007823"/>
    </source>
</evidence>
<keyword evidence="10" id="KW-0862">Zinc</keyword>
<feature type="region of interest" description="Disordered" evidence="11">
    <location>
        <begin position="925"/>
        <end position="985"/>
    </location>
</feature>
<feature type="compositionally biased region" description="Polar residues" evidence="11">
    <location>
        <begin position="894"/>
        <end position="908"/>
    </location>
</feature>
<feature type="compositionally biased region" description="Basic and acidic residues" evidence="11">
    <location>
        <begin position="867"/>
        <end position="887"/>
    </location>
</feature>
<dbReference type="GO" id="GO:1990180">
    <property type="term" value="P:mitochondrial tRNA 3'-end processing"/>
    <property type="evidence" value="ECO:0007669"/>
    <property type="project" value="TreeGrafter"/>
</dbReference>
<dbReference type="AlphaFoldDB" id="A0A1B9GXB3"/>
<evidence type="ECO:0000313" key="14">
    <source>
        <dbReference type="EMBL" id="OCF35667.1"/>
    </source>
</evidence>
<reference evidence="15" key="2">
    <citation type="submission" date="2013-12" db="EMBL/GenBank/DDBJ databases">
        <title>Evolution of pathogenesis and genome organization in the Tremellales.</title>
        <authorList>
            <person name="Cuomo C."/>
            <person name="Litvintseva A."/>
            <person name="Heitman J."/>
            <person name="Chen Y."/>
            <person name="Sun S."/>
            <person name="Springer D."/>
            <person name="Dromer F."/>
            <person name="Young S."/>
            <person name="Zeng Q."/>
            <person name="Chapman S."/>
            <person name="Gujja S."/>
            <person name="Saif S."/>
            <person name="Birren B."/>
        </authorList>
    </citation>
    <scope>NUCLEOTIDE SEQUENCE [LARGE SCALE GENOMIC DNA]</scope>
    <source>
        <strain evidence="15">BCC8398</strain>
    </source>
</reference>
<evidence type="ECO:0000256" key="6">
    <source>
        <dbReference type="ARBA" id="ARBA00022722"/>
    </source>
</evidence>
<keyword evidence="15" id="KW-1185">Reference proteome</keyword>
<dbReference type="GO" id="GO:0005739">
    <property type="term" value="C:mitochondrion"/>
    <property type="evidence" value="ECO:0007669"/>
    <property type="project" value="TreeGrafter"/>
</dbReference>
<feature type="region of interest" description="Disordered" evidence="11">
    <location>
        <begin position="489"/>
        <end position="517"/>
    </location>
</feature>
<dbReference type="Gene3D" id="3.60.15.10">
    <property type="entry name" value="Ribonuclease Z/Hydroxyacylglutathione hydrolase-like"/>
    <property type="match status" value="2"/>
</dbReference>
<keyword evidence="8" id="KW-0255">Endonuclease</keyword>
<dbReference type="InterPro" id="IPR027794">
    <property type="entry name" value="tRNase_Z_dom"/>
</dbReference>
<dbReference type="PANTHER" id="PTHR12553:SF49">
    <property type="entry name" value="ZINC PHOSPHODIESTERASE ELAC PROTEIN 2"/>
    <property type="match status" value="1"/>
</dbReference>
<keyword evidence="9" id="KW-0378">Hydrolase</keyword>
<evidence type="ECO:0000256" key="9">
    <source>
        <dbReference type="ARBA" id="ARBA00022801"/>
    </source>
</evidence>
<evidence type="ECO:0000256" key="5">
    <source>
        <dbReference type="ARBA" id="ARBA00022694"/>
    </source>
</evidence>
<evidence type="ECO:0000259" key="13">
    <source>
        <dbReference type="Pfam" id="PF13691"/>
    </source>
</evidence>
<evidence type="ECO:0000313" key="15">
    <source>
        <dbReference type="Proteomes" id="UP000092666"/>
    </source>
</evidence>
<evidence type="ECO:0000256" key="2">
    <source>
        <dbReference type="ARBA" id="ARBA00001947"/>
    </source>
</evidence>
<dbReference type="EMBL" id="KI669498">
    <property type="protein sequence ID" value="OCF35667.1"/>
    <property type="molecule type" value="Genomic_DNA"/>
</dbReference>
<keyword evidence="6" id="KW-0540">Nuclease</keyword>
<dbReference type="STRING" id="1296120.A0A1B9GXB3"/>
<reference evidence="14 15" key="1">
    <citation type="submission" date="2013-07" db="EMBL/GenBank/DDBJ databases">
        <title>The Genome Sequence of Cryptococcus heveanensis BCC8398.</title>
        <authorList>
            <consortium name="The Broad Institute Genome Sequencing Platform"/>
            <person name="Cuomo C."/>
            <person name="Litvintseva A."/>
            <person name="Chen Y."/>
            <person name="Heitman J."/>
            <person name="Sun S."/>
            <person name="Springer D."/>
            <person name="Dromer F."/>
            <person name="Young S.K."/>
            <person name="Zeng Q."/>
            <person name="Gargeya S."/>
            <person name="Fitzgerald M."/>
            <person name="Abouelleil A."/>
            <person name="Alvarado L."/>
            <person name="Berlin A.M."/>
            <person name="Chapman S.B."/>
            <person name="Dewar J."/>
            <person name="Goldberg J."/>
            <person name="Griggs A."/>
            <person name="Gujja S."/>
            <person name="Hansen M."/>
            <person name="Howarth C."/>
            <person name="Imamovic A."/>
            <person name="Larimer J."/>
            <person name="McCowan C."/>
            <person name="Murphy C."/>
            <person name="Pearson M."/>
            <person name="Priest M."/>
            <person name="Roberts A."/>
            <person name="Saif S."/>
            <person name="Shea T."/>
            <person name="Sykes S."/>
            <person name="Wortman J."/>
            <person name="Nusbaum C."/>
            <person name="Birren B."/>
        </authorList>
    </citation>
    <scope>NUCLEOTIDE SEQUENCE [LARGE SCALE GENOMIC DNA]</scope>
    <source>
        <strain evidence="14 15">BCC8398</strain>
    </source>
</reference>
<evidence type="ECO:0000256" key="7">
    <source>
        <dbReference type="ARBA" id="ARBA00022723"/>
    </source>
</evidence>
<dbReference type="GO" id="GO:0042781">
    <property type="term" value="F:3'-tRNA processing endoribonuclease activity"/>
    <property type="evidence" value="ECO:0007669"/>
    <property type="project" value="UniProtKB-EC"/>
</dbReference>
<comment type="cofactor">
    <cofactor evidence="2">
        <name>Zn(2+)</name>
        <dbReference type="ChEBI" id="CHEBI:29105"/>
    </cofactor>
</comment>
<dbReference type="OrthoDB" id="527344at2759"/>
<sequence length="985" mass="106905">MAPSPDSYHPNWHVRAITAPGPDSDLTLHVSFDNARFLFGCGEGTQRAYNQKRLTLKGLSGIFVGSGDAKGRSGLAGVLMTAADAGISKVGIVGPPDISHYLSTLRSSVIRDSLNIQMSAYPRNASTGEVVEMFKSPNITVSSLALTPQPIAGPSTTPYDVFDPHSSAFRPSRLSPVDAQKWCDAIVGDMFHNGPKARASRRPHSPRGSPNRPANPFVNPDGTLCTSLPDTRYPLPVPSREEVETQMVYFCHTPDVRGKFNVEMANKLGVPKGPIRGKLTRGEAIEVDDPGVEGGKRIVKPEDCLIGGGPGSIMIVVNCTTQTKSALLESPAFAKYQHSDIEGRGEGLHRAHLIVHKVTSSVWRSEEYQSWMSAFGDRTQHLIAETEEYPDRTVFNSAAWNTLQLSLLDPQVFSPPFVTAPHLPSTSLPPNTSLLTEGSYCRMHPPADVTTLPHHEKDIPFLYTHSDAEEARAKIRQDMPEYAQAVDAAREAVSSDPRTTGSSTPRPGDDITVTTLGTGSAIPSKYRNVSSTHLDIPGVGGIMLDAGEGTLGQMRRKFGKAGLKTLFEELRMVFISHMHADHHLGLTAVLEDRFRVSHLECTVMYSERCLKLIPCDPSIASLQHGISSPLFVIAPSNIALHMQETEQNLCEALELTFGSSYRSADQTRDLNRLLKDLDLASIWAPTVPHRGRAYGFALEHTSGWKIVYSGDTKPANILVEAGRDATLLIHEATLEDDKPEVAAHKGHSTFSQAIDIGKEMNARHILLNHFSQRYPKLPKLPEPVPEEDGSTTAQPVVSISFDFMSIRVKDMWKMAHYMEPMSMLFAEAEEEGEGEDSTLGAVKGDINPSVDGGAHVQVNGGGKSNKSKSEKKSGKNDKQKSKDNTDHNRKHISNNESAQSNGQGVQGTKQDIKVIKKTAALEYLAAGSTTTTTTTLEQEQGSGQAKRAGSPSMIQPEAKRRSTDSSAGQAEGGEGEGLDDKLDVC</sequence>
<dbReference type="Proteomes" id="UP000092666">
    <property type="component" value="Unassembled WGS sequence"/>
</dbReference>
<dbReference type="PANTHER" id="PTHR12553">
    <property type="entry name" value="ZINC PHOSPHODIESTERASE ELAC PROTEIN 2"/>
    <property type="match status" value="1"/>
</dbReference>
<evidence type="ECO:0000256" key="10">
    <source>
        <dbReference type="ARBA" id="ARBA00022833"/>
    </source>
</evidence>
<comment type="catalytic activity">
    <reaction evidence="1">
        <text>Endonucleolytic cleavage of RNA, removing extra 3' nucleotides from tRNA precursor, generating 3' termini of tRNAs. A 3'-hydroxy group is left at the tRNA terminus and a 5'-phosphoryl group is left at the trailer molecule.</text>
        <dbReference type="EC" id="3.1.26.11"/>
    </reaction>
</comment>